<sequence>KTRLFIIIILLKWTIARISTSKNCRSFSPVASSLSIGGFRDRPRPRFLCPTGIVLRTIGHLHLLLSALAFVRTVRTRRVQVSTTMSYCRFPRLNAIRGLHLT</sequence>
<feature type="chain" id="PRO_5042086164" description="Secreted protein" evidence="1">
    <location>
        <begin position="21"/>
        <end position="102"/>
    </location>
</feature>
<protein>
    <recommendedName>
        <fullName evidence="4">Secreted protein</fullName>
    </recommendedName>
</protein>
<proteinExistence type="predicted"/>
<dbReference type="EMBL" id="CAVNYO010000151">
    <property type="protein sequence ID" value="CAK5269704.1"/>
    <property type="molecule type" value="Genomic_DNA"/>
</dbReference>
<feature type="non-terminal residue" evidence="2">
    <location>
        <position position="1"/>
    </location>
</feature>
<reference evidence="2" key="1">
    <citation type="submission" date="2023-11" db="EMBL/GenBank/DDBJ databases">
        <authorList>
            <person name="De Vega J J."/>
            <person name="De Vega J J."/>
        </authorList>
    </citation>
    <scope>NUCLEOTIDE SEQUENCE</scope>
</reference>
<name>A0AAD2H7R9_9AGAR</name>
<evidence type="ECO:0000256" key="1">
    <source>
        <dbReference type="SAM" id="SignalP"/>
    </source>
</evidence>
<organism evidence="2 3">
    <name type="scientific">Mycena citricolor</name>
    <dbReference type="NCBI Taxonomy" id="2018698"/>
    <lineage>
        <taxon>Eukaryota</taxon>
        <taxon>Fungi</taxon>
        <taxon>Dikarya</taxon>
        <taxon>Basidiomycota</taxon>
        <taxon>Agaricomycotina</taxon>
        <taxon>Agaricomycetes</taxon>
        <taxon>Agaricomycetidae</taxon>
        <taxon>Agaricales</taxon>
        <taxon>Marasmiineae</taxon>
        <taxon>Mycenaceae</taxon>
        <taxon>Mycena</taxon>
    </lineage>
</organism>
<dbReference type="Proteomes" id="UP001295794">
    <property type="component" value="Unassembled WGS sequence"/>
</dbReference>
<evidence type="ECO:0008006" key="4">
    <source>
        <dbReference type="Google" id="ProtNLM"/>
    </source>
</evidence>
<keyword evidence="3" id="KW-1185">Reference proteome</keyword>
<feature type="signal peptide" evidence="1">
    <location>
        <begin position="1"/>
        <end position="20"/>
    </location>
</feature>
<keyword evidence="1" id="KW-0732">Signal</keyword>
<gene>
    <name evidence="2" type="ORF">MYCIT1_LOCUS13625</name>
</gene>
<dbReference type="AlphaFoldDB" id="A0AAD2H7R9"/>
<evidence type="ECO:0000313" key="2">
    <source>
        <dbReference type="EMBL" id="CAK5269704.1"/>
    </source>
</evidence>
<evidence type="ECO:0000313" key="3">
    <source>
        <dbReference type="Proteomes" id="UP001295794"/>
    </source>
</evidence>
<accession>A0AAD2H7R9</accession>
<comment type="caution">
    <text evidence="2">The sequence shown here is derived from an EMBL/GenBank/DDBJ whole genome shotgun (WGS) entry which is preliminary data.</text>
</comment>